<evidence type="ECO:0000259" key="14">
    <source>
        <dbReference type="PROSITE" id="PS50011"/>
    </source>
</evidence>
<dbReference type="PROSITE" id="PS00108">
    <property type="entry name" value="PROTEIN_KINASE_ST"/>
    <property type="match status" value="1"/>
</dbReference>
<feature type="domain" description="Protein kinase" evidence="14">
    <location>
        <begin position="160"/>
        <end position="446"/>
    </location>
</feature>
<dbReference type="PANTHER" id="PTHR24058">
    <property type="entry name" value="DUAL SPECIFICITY PROTEIN KINASE"/>
    <property type="match status" value="1"/>
</dbReference>
<evidence type="ECO:0000256" key="6">
    <source>
        <dbReference type="ARBA" id="ARBA00022777"/>
    </source>
</evidence>
<evidence type="ECO:0000256" key="11">
    <source>
        <dbReference type="PROSITE-ProRule" id="PRU10141"/>
    </source>
</evidence>
<dbReference type="Gene3D" id="1.10.510.10">
    <property type="entry name" value="Transferase(Phosphotransferase) domain 1"/>
    <property type="match status" value="1"/>
</dbReference>
<feature type="binding site" evidence="11">
    <location>
        <position position="189"/>
    </location>
    <ligand>
        <name>ATP</name>
        <dbReference type="ChEBI" id="CHEBI:30616"/>
    </ligand>
</feature>
<dbReference type="Pfam" id="PF00069">
    <property type="entry name" value="Pkinase"/>
    <property type="match status" value="1"/>
</dbReference>
<dbReference type="GO" id="GO:0005634">
    <property type="term" value="C:nucleus"/>
    <property type="evidence" value="ECO:0007669"/>
    <property type="project" value="TreeGrafter"/>
</dbReference>
<dbReference type="InterPro" id="IPR000719">
    <property type="entry name" value="Prot_kinase_dom"/>
</dbReference>
<keyword evidence="5 11" id="KW-0547">Nucleotide-binding</keyword>
<keyword evidence="15" id="KW-1185">Reference proteome</keyword>
<evidence type="ECO:0000256" key="1">
    <source>
        <dbReference type="ARBA" id="ARBA00008867"/>
    </source>
</evidence>
<dbReference type="OrthoDB" id="9332038at2759"/>
<dbReference type="PROSITE" id="PS00107">
    <property type="entry name" value="PROTEIN_KINASE_ATP"/>
    <property type="match status" value="1"/>
</dbReference>
<evidence type="ECO:0000256" key="2">
    <source>
        <dbReference type="ARBA" id="ARBA00013203"/>
    </source>
</evidence>
<protein>
    <recommendedName>
        <fullName evidence="2">dual-specificity kinase</fullName>
        <ecNumber evidence="2">2.7.12.1</ecNumber>
    </recommendedName>
</protein>
<evidence type="ECO:0000256" key="10">
    <source>
        <dbReference type="ARBA" id="ARBA00051680"/>
    </source>
</evidence>
<comment type="catalytic activity">
    <reaction evidence="10">
        <text>L-tyrosyl-[protein] + ATP = O-phospho-L-tyrosyl-[protein] + ADP + H(+)</text>
        <dbReference type="Rhea" id="RHEA:10596"/>
        <dbReference type="Rhea" id="RHEA-COMP:10136"/>
        <dbReference type="Rhea" id="RHEA-COMP:20101"/>
        <dbReference type="ChEBI" id="CHEBI:15378"/>
        <dbReference type="ChEBI" id="CHEBI:30616"/>
        <dbReference type="ChEBI" id="CHEBI:46858"/>
        <dbReference type="ChEBI" id="CHEBI:61978"/>
        <dbReference type="ChEBI" id="CHEBI:456216"/>
        <dbReference type="EC" id="2.7.12.1"/>
    </reaction>
</comment>
<dbReference type="PROSITE" id="PS50011">
    <property type="entry name" value="PROTEIN_KINASE_DOM"/>
    <property type="match status" value="1"/>
</dbReference>
<keyword evidence="4" id="KW-0808">Transferase</keyword>
<dbReference type="SUPFAM" id="SSF56112">
    <property type="entry name" value="Protein kinase-like (PK-like)"/>
    <property type="match status" value="1"/>
</dbReference>
<evidence type="ECO:0000256" key="7">
    <source>
        <dbReference type="ARBA" id="ARBA00022840"/>
    </source>
</evidence>
<dbReference type="GeneID" id="106058133"/>
<dbReference type="GO" id="GO:0005737">
    <property type="term" value="C:cytoplasm"/>
    <property type="evidence" value="ECO:0007669"/>
    <property type="project" value="TreeGrafter"/>
</dbReference>
<evidence type="ECO:0000256" key="4">
    <source>
        <dbReference type="ARBA" id="ARBA00022679"/>
    </source>
</evidence>
<evidence type="ECO:0000256" key="12">
    <source>
        <dbReference type="RuleBase" id="RU000304"/>
    </source>
</evidence>
<dbReference type="GO" id="GO:0005524">
    <property type="term" value="F:ATP binding"/>
    <property type="evidence" value="ECO:0007669"/>
    <property type="project" value="UniProtKB-UniRule"/>
</dbReference>
<evidence type="ECO:0000256" key="5">
    <source>
        <dbReference type="ARBA" id="ARBA00022741"/>
    </source>
</evidence>
<comment type="catalytic activity">
    <reaction evidence="9">
        <text>L-threonyl-[protein] + ATP = O-phospho-L-threonyl-[protein] + ADP + H(+)</text>
        <dbReference type="Rhea" id="RHEA:46608"/>
        <dbReference type="Rhea" id="RHEA-COMP:11060"/>
        <dbReference type="Rhea" id="RHEA-COMP:11605"/>
        <dbReference type="ChEBI" id="CHEBI:15378"/>
        <dbReference type="ChEBI" id="CHEBI:30013"/>
        <dbReference type="ChEBI" id="CHEBI:30616"/>
        <dbReference type="ChEBI" id="CHEBI:61977"/>
        <dbReference type="ChEBI" id="CHEBI:456216"/>
        <dbReference type="EC" id="2.7.12.1"/>
    </reaction>
</comment>
<dbReference type="SMART" id="SM00220">
    <property type="entry name" value="S_TKc"/>
    <property type="match status" value="1"/>
</dbReference>
<proteinExistence type="inferred from homology"/>
<keyword evidence="6" id="KW-0418">Kinase</keyword>
<sequence>MEKRSVVIQQMFEDSPSLSASLKPPPSKSGSVKKETRRFPLSLMSLSTTTGMSQGTDLAKSSESVAGLLRRKKSIKRQSTASASTPNKMGPTAALAMFGHKLTAFEHNEIKDYSAIYCLGLNAQKLNPGPNPSKDTDVYDDEDHFYKVVPRDHIAYRFEVVDKPILGKGTFGQVVKAYDHKLHKYVALKLVRNERIYLKQSREELRILQTLKRQDADGIYNVVIINEFFMFRNHMCISFELLGMNLYQVLKRNNYRGIGMTRILPIAKCVLKCLELLFRNRIIHCDLKPENIMLKKNGDFTSVKVGDFGSSCYEQQQVYHYIQSRYYRAPEVILGMRYGPAIDMWSFGCVLGELSIGLPIFVGADEEDQLAAIEEVLGEVPPSIRNRCRPKTRSGRRRKNRGPPGSKSLNSIIAGDDLFKDLVKVVLEWDPLCRPTPLEIQEHQWFNRSAMTPMGQKKPKQNANWGKRLDEQATLP</sequence>
<dbReference type="Gene3D" id="3.30.200.20">
    <property type="entry name" value="Phosphorylase Kinase, domain 1"/>
    <property type="match status" value="1"/>
</dbReference>
<organism evidence="15 16">
    <name type="scientific">Biomphalaria glabrata</name>
    <name type="common">Bloodfluke planorb</name>
    <name type="synonym">Freshwater snail</name>
    <dbReference type="NCBI Taxonomy" id="6526"/>
    <lineage>
        <taxon>Eukaryota</taxon>
        <taxon>Metazoa</taxon>
        <taxon>Spiralia</taxon>
        <taxon>Lophotrochozoa</taxon>
        <taxon>Mollusca</taxon>
        <taxon>Gastropoda</taxon>
        <taxon>Heterobranchia</taxon>
        <taxon>Euthyneura</taxon>
        <taxon>Panpulmonata</taxon>
        <taxon>Hygrophila</taxon>
        <taxon>Lymnaeoidea</taxon>
        <taxon>Planorbidae</taxon>
        <taxon>Biomphalaria</taxon>
    </lineage>
</organism>
<dbReference type="Proteomes" id="UP001165740">
    <property type="component" value="Chromosome 1"/>
</dbReference>
<dbReference type="EC" id="2.7.12.1" evidence="2"/>
<evidence type="ECO:0000256" key="13">
    <source>
        <dbReference type="SAM" id="MobiDB-lite"/>
    </source>
</evidence>
<keyword evidence="3 12" id="KW-0723">Serine/threonine-protein kinase</keyword>
<feature type="region of interest" description="Disordered" evidence="13">
    <location>
        <begin position="1"/>
        <end position="41"/>
    </location>
</feature>
<reference evidence="16" key="1">
    <citation type="submission" date="2025-08" db="UniProtKB">
        <authorList>
            <consortium name="RefSeq"/>
        </authorList>
    </citation>
    <scope>IDENTIFICATION</scope>
</reference>
<dbReference type="GO" id="GO:0005856">
    <property type="term" value="C:cytoskeleton"/>
    <property type="evidence" value="ECO:0007669"/>
    <property type="project" value="TreeGrafter"/>
</dbReference>
<dbReference type="RefSeq" id="XP_055882345.1">
    <property type="nucleotide sequence ID" value="XM_056026370.1"/>
</dbReference>
<comment type="catalytic activity">
    <reaction evidence="8">
        <text>L-seryl-[protein] + ATP = O-phospho-L-seryl-[protein] + ADP + H(+)</text>
        <dbReference type="Rhea" id="RHEA:17989"/>
        <dbReference type="Rhea" id="RHEA-COMP:9863"/>
        <dbReference type="Rhea" id="RHEA-COMP:11604"/>
        <dbReference type="ChEBI" id="CHEBI:15378"/>
        <dbReference type="ChEBI" id="CHEBI:29999"/>
        <dbReference type="ChEBI" id="CHEBI:30616"/>
        <dbReference type="ChEBI" id="CHEBI:83421"/>
        <dbReference type="ChEBI" id="CHEBI:456216"/>
        <dbReference type="EC" id="2.7.12.1"/>
    </reaction>
</comment>
<dbReference type="AlphaFoldDB" id="A0A9W3A577"/>
<dbReference type="InterPro" id="IPR050494">
    <property type="entry name" value="Ser_Thr_dual-spec_kinase"/>
</dbReference>
<accession>A0A9W3A577</accession>
<evidence type="ECO:0000313" key="16">
    <source>
        <dbReference type="RefSeq" id="XP_055882345.1"/>
    </source>
</evidence>
<feature type="compositionally biased region" description="Basic and acidic residues" evidence="13">
    <location>
        <begin position="467"/>
        <end position="476"/>
    </location>
</feature>
<dbReference type="Gene3D" id="3.30.10.30">
    <property type="entry name" value="DYRK"/>
    <property type="match status" value="1"/>
</dbReference>
<dbReference type="InterPro" id="IPR011009">
    <property type="entry name" value="Kinase-like_dom_sf"/>
</dbReference>
<comment type="similarity">
    <text evidence="1">Belongs to the protein kinase superfamily. CMGC Ser/Thr protein kinase family. MNB/DYRK subfamily.</text>
</comment>
<dbReference type="GO" id="GO:0004712">
    <property type="term" value="F:protein serine/threonine/tyrosine kinase activity"/>
    <property type="evidence" value="ECO:0007669"/>
    <property type="project" value="UniProtKB-EC"/>
</dbReference>
<dbReference type="GO" id="GO:0004674">
    <property type="term" value="F:protein serine/threonine kinase activity"/>
    <property type="evidence" value="ECO:0007669"/>
    <property type="project" value="UniProtKB-KW"/>
</dbReference>
<feature type="compositionally biased region" description="Basic residues" evidence="13">
    <location>
        <begin position="386"/>
        <end position="401"/>
    </location>
</feature>
<dbReference type="InterPro" id="IPR042521">
    <property type="entry name" value="DYRK"/>
</dbReference>
<dbReference type="InterPro" id="IPR017441">
    <property type="entry name" value="Protein_kinase_ATP_BS"/>
</dbReference>
<feature type="region of interest" description="Disordered" evidence="13">
    <location>
        <begin position="451"/>
        <end position="476"/>
    </location>
</feature>
<name>A0A9W3A577_BIOGL</name>
<dbReference type="InterPro" id="IPR008271">
    <property type="entry name" value="Ser/Thr_kinase_AS"/>
</dbReference>
<feature type="region of interest" description="Disordered" evidence="13">
    <location>
        <begin position="384"/>
        <end position="409"/>
    </location>
</feature>
<evidence type="ECO:0000256" key="8">
    <source>
        <dbReference type="ARBA" id="ARBA00049003"/>
    </source>
</evidence>
<gene>
    <name evidence="16" type="primary">LOC106058133</name>
</gene>
<evidence type="ECO:0000256" key="3">
    <source>
        <dbReference type="ARBA" id="ARBA00022527"/>
    </source>
</evidence>
<evidence type="ECO:0000256" key="9">
    <source>
        <dbReference type="ARBA" id="ARBA00049308"/>
    </source>
</evidence>
<keyword evidence="7 11" id="KW-0067">ATP-binding</keyword>
<dbReference type="PANTHER" id="PTHR24058:SF112">
    <property type="entry name" value="DUAL SPECIFICITY TYROSINE-PHOSPHORYLATION-REGULATED KINASE 3 HOMOLOG-RELATED"/>
    <property type="match status" value="1"/>
</dbReference>
<evidence type="ECO:0000313" key="15">
    <source>
        <dbReference type="Proteomes" id="UP001165740"/>
    </source>
</evidence>